<name>A0AA35U1G0_GEOBA</name>
<sequence>MAERGRNNSQTWSYYDIMVVGKTGVGKSTTANKLLGVEACGRPTVSINGVGAAAAQQQRGGSRNNVIAQWTNRYSQQQNHLLQADDRRLKSAVGGSYFATGESATDSVTKQCQLLSNEGTKFRVLDVPGFADSDTTKEVGVMKGNLQVFRWIVRTQQEHNLYFRRVLYFLPVRGCLERADGVLQEEINVMYRYFGNAIFDIMVIAATNHRRKQHHGFTDEDLADTRRTFQRALQLAIRGNRIPPCPPIVYISLDEGDVAGKIIAAPVLQDASLGGAAARFVEEADDQFVLSIVAQEIKETPGTRFQFQDVCVKCALELHFGMNDDDDEVGGGGGGGERAVKVVTENGESIAYEQSRCHPLFFPKYSRVQKIAGGCAHIATAGIPYLVARVRGRKSWPGFTNSDELCPVCGLGPGSDGCSQMGTYVEMKAADGTLQSVSVDHSKYMEKVALHIDTCE</sequence>
<gene>
    <name evidence="2" type="ORF">GBAR_LOCUS31601</name>
</gene>
<dbReference type="AlphaFoldDB" id="A0AA35U1G0"/>
<dbReference type="SMART" id="SM00382">
    <property type="entry name" value="AAA"/>
    <property type="match status" value="1"/>
</dbReference>
<dbReference type="InterPro" id="IPR027417">
    <property type="entry name" value="P-loop_NTPase"/>
</dbReference>
<reference evidence="2" key="1">
    <citation type="submission" date="2023-03" db="EMBL/GenBank/DDBJ databases">
        <authorList>
            <person name="Steffen K."/>
            <person name="Cardenas P."/>
        </authorList>
    </citation>
    <scope>NUCLEOTIDE SEQUENCE</scope>
</reference>
<dbReference type="InterPro" id="IPR003593">
    <property type="entry name" value="AAA+_ATPase"/>
</dbReference>
<comment type="caution">
    <text evidence="2">The sequence shown here is derived from an EMBL/GenBank/DDBJ whole genome shotgun (WGS) entry which is preliminary data.</text>
</comment>
<dbReference type="Gene3D" id="3.40.50.300">
    <property type="entry name" value="P-loop containing nucleotide triphosphate hydrolases"/>
    <property type="match status" value="1"/>
</dbReference>
<dbReference type="SUPFAM" id="SSF52540">
    <property type="entry name" value="P-loop containing nucleoside triphosphate hydrolases"/>
    <property type="match status" value="1"/>
</dbReference>
<evidence type="ECO:0000313" key="3">
    <source>
        <dbReference type="Proteomes" id="UP001174909"/>
    </source>
</evidence>
<accession>A0AA35U1G0</accession>
<evidence type="ECO:0000313" key="2">
    <source>
        <dbReference type="EMBL" id="CAI8058124.1"/>
    </source>
</evidence>
<organism evidence="2 3">
    <name type="scientific">Geodia barretti</name>
    <name type="common">Barrett's horny sponge</name>
    <dbReference type="NCBI Taxonomy" id="519541"/>
    <lineage>
        <taxon>Eukaryota</taxon>
        <taxon>Metazoa</taxon>
        <taxon>Porifera</taxon>
        <taxon>Demospongiae</taxon>
        <taxon>Heteroscleromorpha</taxon>
        <taxon>Tetractinellida</taxon>
        <taxon>Astrophorina</taxon>
        <taxon>Geodiidae</taxon>
        <taxon>Geodia</taxon>
    </lineage>
</organism>
<dbReference type="Proteomes" id="UP001174909">
    <property type="component" value="Unassembled WGS sequence"/>
</dbReference>
<keyword evidence="3" id="KW-1185">Reference proteome</keyword>
<protein>
    <recommendedName>
        <fullName evidence="1">AAA+ ATPase domain-containing protein</fullName>
    </recommendedName>
</protein>
<evidence type="ECO:0000259" key="1">
    <source>
        <dbReference type="SMART" id="SM00382"/>
    </source>
</evidence>
<proteinExistence type="predicted"/>
<feature type="domain" description="AAA+ ATPase" evidence="1">
    <location>
        <begin position="13"/>
        <end position="240"/>
    </location>
</feature>
<dbReference type="EMBL" id="CASHTH010004490">
    <property type="protein sequence ID" value="CAI8058124.1"/>
    <property type="molecule type" value="Genomic_DNA"/>
</dbReference>